<evidence type="ECO:0000256" key="4">
    <source>
        <dbReference type="ARBA" id="ARBA00022688"/>
    </source>
</evidence>
<organism evidence="12 13">
    <name type="scientific">Lasius platythorax</name>
    <dbReference type="NCBI Taxonomy" id="488582"/>
    <lineage>
        <taxon>Eukaryota</taxon>
        <taxon>Metazoa</taxon>
        <taxon>Ecdysozoa</taxon>
        <taxon>Arthropoda</taxon>
        <taxon>Hexapoda</taxon>
        <taxon>Insecta</taxon>
        <taxon>Pterygota</taxon>
        <taxon>Neoptera</taxon>
        <taxon>Endopterygota</taxon>
        <taxon>Hymenoptera</taxon>
        <taxon>Apocrita</taxon>
        <taxon>Aculeata</taxon>
        <taxon>Formicoidea</taxon>
        <taxon>Formicidae</taxon>
        <taxon>Formicinae</taxon>
        <taxon>Lasius</taxon>
        <taxon>Lasius</taxon>
    </lineage>
</organism>
<evidence type="ECO:0000313" key="12">
    <source>
        <dbReference type="EMBL" id="CAL1685914.1"/>
    </source>
</evidence>
<name>A0AAV2NZ57_9HYME</name>
<comment type="similarity">
    <text evidence="3">Belongs to the COQ9 family.</text>
</comment>
<dbReference type="GO" id="GO:0005739">
    <property type="term" value="C:mitochondrion"/>
    <property type="evidence" value="ECO:0007669"/>
    <property type="project" value="UniProtKB-SubCell"/>
</dbReference>
<dbReference type="NCBIfam" id="TIGR02396">
    <property type="entry name" value="diverge_rpsU"/>
    <property type="match status" value="1"/>
</dbReference>
<dbReference type="InterPro" id="IPR019516">
    <property type="entry name" value="Glomulin/ALF4"/>
</dbReference>
<dbReference type="AlphaFoldDB" id="A0AAV2NZ57"/>
<comment type="subcellular location">
    <subcellularLocation>
        <location evidence="1">Mitochondrion</location>
    </subcellularLocation>
</comment>
<gene>
    <name evidence="12" type="ORF">LPLAT_LOCUS11316</name>
</gene>
<accession>A0AAV2NZ57</accession>
<feature type="domain" description="COQ9 C-terminal" evidence="10">
    <location>
        <begin position="733"/>
        <end position="803"/>
    </location>
</feature>
<dbReference type="InterPro" id="IPR048674">
    <property type="entry name" value="COQ9_HTH"/>
</dbReference>
<evidence type="ECO:0000256" key="5">
    <source>
        <dbReference type="ARBA" id="ARBA00022946"/>
    </source>
</evidence>
<evidence type="ECO:0000256" key="6">
    <source>
        <dbReference type="ARBA" id="ARBA00023121"/>
    </source>
</evidence>
<evidence type="ECO:0000256" key="7">
    <source>
        <dbReference type="ARBA" id="ARBA00023128"/>
    </source>
</evidence>
<dbReference type="GO" id="GO:0008289">
    <property type="term" value="F:lipid binding"/>
    <property type="evidence" value="ECO:0007669"/>
    <property type="project" value="UniProtKB-KW"/>
</dbReference>
<dbReference type="FunFam" id="1.10.357.10:FF:000004">
    <property type="entry name" value="Ubiquinone biosynthesis protein COQ9, mitochondrial"/>
    <property type="match status" value="1"/>
</dbReference>
<dbReference type="InterPro" id="IPR013718">
    <property type="entry name" value="COQ9_C"/>
</dbReference>
<dbReference type="InterPro" id="IPR012762">
    <property type="entry name" value="Ubiq_biosynth_COQ9"/>
</dbReference>
<feature type="region of interest" description="Disordered" evidence="9">
    <location>
        <begin position="592"/>
        <end position="614"/>
    </location>
</feature>
<dbReference type="InterPro" id="IPR013877">
    <property type="entry name" value="YAP-bd/ALF4/Glomulin"/>
</dbReference>
<keyword evidence="6" id="KW-0446">Lipid-binding</keyword>
<evidence type="ECO:0000256" key="9">
    <source>
        <dbReference type="SAM" id="MobiDB-lite"/>
    </source>
</evidence>
<dbReference type="Pfam" id="PF08568">
    <property type="entry name" value="Kinetochor_Ybp2"/>
    <property type="match status" value="1"/>
</dbReference>
<dbReference type="PANTHER" id="PTHR15430">
    <property type="entry name" value="GLOMULIN"/>
    <property type="match status" value="1"/>
</dbReference>
<evidence type="ECO:0000256" key="1">
    <source>
        <dbReference type="ARBA" id="ARBA00004173"/>
    </source>
</evidence>
<evidence type="ECO:0000259" key="10">
    <source>
        <dbReference type="Pfam" id="PF08511"/>
    </source>
</evidence>
<proteinExistence type="inferred from homology"/>
<dbReference type="EMBL" id="OZ034829">
    <property type="protein sequence ID" value="CAL1685914.1"/>
    <property type="molecule type" value="Genomic_DNA"/>
</dbReference>
<keyword evidence="4" id="KW-0831">Ubiquinone biosynthesis</keyword>
<dbReference type="GO" id="GO:0006744">
    <property type="term" value="P:ubiquinone biosynthetic process"/>
    <property type="evidence" value="ECO:0007669"/>
    <property type="project" value="UniProtKB-KW"/>
</dbReference>
<evidence type="ECO:0000256" key="2">
    <source>
        <dbReference type="ARBA" id="ARBA00004749"/>
    </source>
</evidence>
<comment type="function">
    <text evidence="8">Membrane-associated protein that warps the membrane surface to access and bind aromatic isoprenes with high specificity, including ubiquinone (CoQ) isoprene intermediates and presents them directly to COQ7, therefore facilitating the COQ7-mediated hydroxylase step. Participates in the biosynthesis of coenzyme Q, also named ubiquinone, an essential lipid-soluble electron transporter for aerobic cellular respiration.</text>
</comment>
<comment type="pathway">
    <text evidence="2">Cofactor biosynthesis; ubiquinone biosynthesis.</text>
</comment>
<keyword evidence="13" id="KW-1185">Reference proteome</keyword>
<evidence type="ECO:0000313" key="13">
    <source>
        <dbReference type="Proteomes" id="UP001497644"/>
    </source>
</evidence>
<keyword evidence="5" id="KW-0809">Transit peptide</keyword>
<sequence>MSQTFVKRFTNFLKDHKPKEALELFTTESNEVIEDTVSEIVSVTASYLTESYSQSEEELFECCKIVLNIIAERCNPMETVLEFLEQIECLDDIKFCAILEPLGICMMKMQDKSKAIEWCINTIKSYIEDLASLRDVDSNRIVDVYKGIVSFMEPLVQEAVKIYSKFEEGSLLGDYLLSFLISLCEKPSYYWNRNIVEEATYKEFSEEIITLSFYLTGDILYFLNVVSKRRRNIIRNKVQEGHLYTENYKRSMLFESSNNISDLAYANFYFYIITKKDYWKNVPQIYSPYYILETCTYFFEILLCKEEDIVISNGLIFMETVIKRVSPRSVNSEVLGLQIYLDLFKSIIKVMIYCNSDTERKKALHIFHKYIEIFNMEARYSVILYLYEISDHSGLLSLIISILKSSIIDCLNSTPRNPQFLGKNLELILKKICNLPHGSSSDLVEISDEVITTLNLLRFLFIRDKHNETGIWNITDVLKNYLNPLREGIDLCRTHWKVKIKDLEQQKKDYNNIHDYNEMKKAHAEVTLTVGGEQLPVMPLPEKISFCYQAINGLDVMESILIRVNECIDAAKEFSLSFRRLWTSRALLADQSENDSNRKTEPQQSTHEESDEEYEKNIKTKILGASLKFVPDMGWSKQAISAGAESIGYPGVIHGLFPNGGADLVQYFYSMCNRELNQMLEKETLAIEADPSSPGKTPEQQVRDSVETRLRMVIPYKKTWAQAMAIMTLPPNVPTALANLLTLVDDICYYAGDRSVDINWYTRRMILATIYKATELYMLQDTSEDHKETWLFLDRRIKDALQVHAMLSSAAKPSPDEALSRATETATAVFVTARNILGLSWNR</sequence>
<evidence type="ECO:0008006" key="14">
    <source>
        <dbReference type="Google" id="ProtNLM"/>
    </source>
</evidence>
<keyword evidence="7" id="KW-0496">Mitochondrion</keyword>
<dbReference type="GO" id="GO:0055105">
    <property type="term" value="F:ubiquitin-protein transferase inhibitor activity"/>
    <property type="evidence" value="ECO:0007669"/>
    <property type="project" value="TreeGrafter"/>
</dbReference>
<protein>
    <recommendedName>
        <fullName evidence="14">Ubiquinone biosynthesis protein</fullName>
    </recommendedName>
</protein>
<reference evidence="12" key="1">
    <citation type="submission" date="2024-04" db="EMBL/GenBank/DDBJ databases">
        <authorList>
            <consortium name="Molecular Ecology Group"/>
        </authorList>
    </citation>
    <scope>NUCLEOTIDE SEQUENCE</scope>
</reference>
<feature type="domain" description="Ubiquinone biosynthesis protein COQ9 HTH" evidence="11">
    <location>
        <begin position="615"/>
        <end position="645"/>
    </location>
</feature>
<dbReference type="Proteomes" id="UP001497644">
    <property type="component" value="Chromosome 6"/>
</dbReference>
<dbReference type="Pfam" id="PF21392">
    <property type="entry name" value="COQ9_N"/>
    <property type="match status" value="1"/>
</dbReference>
<evidence type="ECO:0000256" key="3">
    <source>
        <dbReference type="ARBA" id="ARBA00010766"/>
    </source>
</evidence>
<evidence type="ECO:0000256" key="8">
    <source>
        <dbReference type="ARBA" id="ARBA00058104"/>
    </source>
</evidence>
<evidence type="ECO:0000259" key="11">
    <source>
        <dbReference type="Pfam" id="PF21392"/>
    </source>
</evidence>
<dbReference type="Gene3D" id="1.10.357.10">
    <property type="entry name" value="Tetracycline Repressor, domain 2"/>
    <property type="match status" value="1"/>
</dbReference>
<dbReference type="PANTHER" id="PTHR15430:SF1">
    <property type="entry name" value="GLOMULIN"/>
    <property type="match status" value="1"/>
</dbReference>
<dbReference type="Pfam" id="PF08511">
    <property type="entry name" value="COQ9"/>
    <property type="match status" value="1"/>
</dbReference>